<keyword evidence="11" id="KW-1185">Reference proteome</keyword>
<dbReference type="GO" id="GO:0034506">
    <property type="term" value="C:chromosome, centromeric core domain"/>
    <property type="evidence" value="ECO:0007669"/>
    <property type="project" value="TreeGrafter"/>
</dbReference>
<feature type="domain" description="Ima1 N-terminal" evidence="9">
    <location>
        <begin position="356"/>
        <end position="448"/>
    </location>
</feature>
<dbReference type="EMBL" id="AZGY01000006">
    <property type="protein sequence ID" value="KZZ97345.1"/>
    <property type="molecule type" value="Genomic_DNA"/>
</dbReference>
<feature type="region of interest" description="Disordered" evidence="7">
    <location>
        <begin position="885"/>
        <end position="936"/>
    </location>
</feature>
<evidence type="ECO:0000259" key="9">
    <source>
        <dbReference type="Pfam" id="PF09779"/>
    </source>
</evidence>
<feature type="region of interest" description="Disordered" evidence="7">
    <location>
        <begin position="756"/>
        <end position="786"/>
    </location>
</feature>
<evidence type="ECO:0000313" key="11">
    <source>
        <dbReference type="Proteomes" id="UP000078544"/>
    </source>
</evidence>
<feature type="transmembrane region" description="Helical" evidence="8">
    <location>
        <begin position="1001"/>
        <end position="1024"/>
    </location>
</feature>
<feature type="transmembrane region" description="Helical" evidence="8">
    <location>
        <begin position="21"/>
        <end position="41"/>
    </location>
</feature>
<protein>
    <recommendedName>
        <fullName evidence="9">Ima1 N-terminal domain-containing protein</fullName>
    </recommendedName>
</protein>
<accession>A0A168D4I2</accession>
<dbReference type="SUPFAM" id="SSF53448">
    <property type="entry name" value="Nucleotide-diphospho-sugar transferases"/>
    <property type="match status" value="1"/>
</dbReference>
<comment type="similarity">
    <text evidence="2">Belongs to the glycosyltransferase 32 family.</text>
</comment>
<evidence type="ECO:0000256" key="3">
    <source>
        <dbReference type="ARBA" id="ARBA00022692"/>
    </source>
</evidence>
<dbReference type="InterPro" id="IPR029044">
    <property type="entry name" value="Nucleotide-diphossugar_trans"/>
</dbReference>
<evidence type="ECO:0000256" key="2">
    <source>
        <dbReference type="ARBA" id="ARBA00009003"/>
    </source>
</evidence>
<keyword evidence="4 8" id="KW-1133">Transmembrane helix</keyword>
<proteinExistence type="inferred from homology"/>
<feature type="compositionally biased region" description="Low complexity" evidence="7">
    <location>
        <begin position="813"/>
        <end position="822"/>
    </location>
</feature>
<dbReference type="InterPro" id="IPR042321">
    <property type="entry name" value="Ima1"/>
</dbReference>
<dbReference type="OrthoDB" id="409543at2759"/>
<feature type="transmembrane region" description="Helical" evidence="8">
    <location>
        <begin position="940"/>
        <end position="959"/>
    </location>
</feature>
<keyword evidence="3 8" id="KW-0812">Transmembrane</keyword>
<reference evidence="10 11" key="1">
    <citation type="journal article" date="2016" name="Genome Biol. Evol.">
        <title>Divergent and convergent evolution of fungal pathogenicity.</title>
        <authorList>
            <person name="Shang Y."/>
            <person name="Xiao G."/>
            <person name="Zheng P."/>
            <person name="Cen K."/>
            <person name="Zhan S."/>
            <person name="Wang C."/>
        </authorList>
    </citation>
    <scope>NUCLEOTIDE SEQUENCE [LARGE SCALE GENOMIC DNA]</scope>
    <source>
        <strain evidence="10 11">RCEF 2490</strain>
    </source>
</reference>
<keyword evidence="5 8" id="KW-0472">Membrane</keyword>
<dbReference type="InterPro" id="IPR018617">
    <property type="entry name" value="Ima1_N"/>
</dbReference>
<dbReference type="GO" id="GO:0044732">
    <property type="term" value="C:mitotic spindle pole body"/>
    <property type="evidence" value="ECO:0007669"/>
    <property type="project" value="TreeGrafter"/>
</dbReference>
<dbReference type="Pfam" id="PF09779">
    <property type="entry name" value="Ima1_N"/>
    <property type="match status" value="1"/>
</dbReference>
<name>A0A168D4I2_9HYPO</name>
<feature type="compositionally biased region" description="Acidic residues" evidence="7">
    <location>
        <begin position="892"/>
        <end position="901"/>
    </location>
</feature>
<gene>
    <name evidence="10" type="ORF">AAL_03309</name>
</gene>
<feature type="region of interest" description="Disordered" evidence="7">
    <location>
        <begin position="807"/>
        <end position="857"/>
    </location>
</feature>
<dbReference type="PANTHER" id="PTHR28538">
    <property type="entry name" value="INTEGRAL INNER NUCLEAR MEMBRANE PROTEIN IMA1"/>
    <property type="match status" value="1"/>
</dbReference>
<evidence type="ECO:0000256" key="6">
    <source>
        <dbReference type="ARBA" id="ARBA00023242"/>
    </source>
</evidence>
<dbReference type="GO" id="GO:0071765">
    <property type="term" value="P:nuclear inner membrane organization"/>
    <property type="evidence" value="ECO:0007669"/>
    <property type="project" value="InterPro"/>
</dbReference>
<feature type="compositionally biased region" description="Polar residues" evidence="7">
    <location>
        <begin position="768"/>
        <end position="782"/>
    </location>
</feature>
<dbReference type="GO" id="GO:0005637">
    <property type="term" value="C:nuclear inner membrane"/>
    <property type="evidence" value="ECO:0007669"/>
    <property type="project" value="UniProtKB-SubCell"/>
</dbReference>
<evidence type="ECO:0000256" key="8">
    <source>
        <dbReference type="SAM" id="Phobius"/>
    </source>
</evidence>
<evidence type="ECO:0000313" key="10">
    <source>
        <dbReference type="EMBL" id="KZZ97345.1"/>
    </source>
</evidence>
<sequence length="1071" mass="120646">MLLKDASRASRHRRLVVLRRLCRVTPLRAVVLGLFVVAYLFRSPLYSFYDYASQKHPWSIQRQLEQTFTATEDELACLSGSPHSGSAGDAIPNVVHFMYIFKAPLAQKKGMQFDFINYLAVRSAIVSLQPTAIFLHHAFVTHNGAGGAKMKMDPLSNPWIRRLRKQVHLIEHYLGDTSGHDIAYLADIRRLQILRENGGVYIDMDAFALRPFTSILNPPRPRDIVLGHEGGNRWGLRNSVIAARKNSMFVHRWLDEYERGQPRKDWTYKSTLFPKALADKQPDEVCTLPPTAFFWPTWTWNHVRWMHEPINKDEAQRWQEEMRKNGGALFEGQLAYHAWSHMASDRYLSKLTPEINGEITDPPVATEREAAVSVQYAAPQPDASPRQDDIFCQRCLKNQHLFTKSLAQYLPDDPADPDYPELERNYYRYRRNLEARYPQVCGDCADKVEERIRQAGYTAKTDHLRRMMNLTRRRKTRTRSKLDWVDTLGRFLWRMGFATQVLWHCQAVAQALQETESGIRDPDAGRSTLAAAASALKLGADVLPSSETAITWSLRLAFLAAWWNPHFVQVNRGFARHLLGFTQWYSVQGLIIFFRFIFRSLDTSPHTAASPTARLGRHAAMAAVTLMTYSLAGRCIRVDMTPLFATPDKSFVSSEARPSTTQRKQEDAKTFSELVNDALDSTNATPRHKTVGAGFSPSPQTPFQDTSRAAMDNRRQPLRSAFGLAGDIQAQPQQQQQQQQQVHYDQEMDWSPMTPQRHLFKHEPSSPAPSTFGQPKNGSETENPFWFKVPAAPADPARRLRNPIWSAQTAPSQQQQRQQQQQHDPRKDTGQAMFSRRGHEAARSRTDAVVSGSTSLTRSGVEFKQPSFFAPQKDQDASSLADLLSSSFSLDPDPDSDSELEPEQKRPSPNSRSARTTGTTLPNTRTTARNNPHKGTPVRVVGAQTVFLGLALLMWLVSMFARTSHRAEMQLAALCVAGVAALRGTAYHSPSPTSARAPARGAYLLSLFSPVLSAAALAALCWVARDVWYREREQQQQQHGTTTVDWRGAAAVTAVLGHDLARNLFAGRLAS</sequence>
<dbReference type="GO" id="GO:1901135">
    <property type="term" value="P:carbohydrate derivative metabolic process"/>
    <property type="evidence" value="ECO:0007669"/>
    <property type="project" value="UniProtKB-ARBA"/>
</dbReference>
<evidence type="ECO:0000256" key="5">
    <source>
        <dbReference type="ARBA" id="ARBA00023136"/>
    </source>
</evidence>
<dbReference type="PANTHER" id="PTHR28538:SF1">
    <property type="entry name" value="INTEGRAL INNER NUCLEAR MEMBRANE PROTEIN IMA1"/>
    <property type="match status" value="1"/>
</dbReference>
<evidence type="ECO:0000256" key="1">
    <source>
        <dbReference type="ARBA" id="ARBA00004473"/>
    </source>
</evidence>
<feature type="region of interest" description="Disordered" evidence="7">
    <location>
        <begin position="679"/>
        <end position="708"/>
    </location>
</feature>
<dbReference type="Pfam" id="PF04488">
    <property type="entry name" value="Gly_transf_sug"/>
    <property type="match status" value="1"/>
</dbReference>
<feature type="transmembrane region" description="Helical" evidence="8">
    <location>
        <begin position="971"/>
        <end position="989"/>
    </location>
</feature>
<organism evidence="10 11">
    <name type="scientific">Moelleriella libera RCEF 2490</name>
    <dbReference type="NCBI Taxonomy" id="1081109"/>
    <lineage>
        <taxon>Eukaryota</taxon>
        <taxon>Fungi</taxon>
        <taxon>Dikarya</taxon>
        <taxon>Ascomycota</taxon>
        <taxon>Pezizomycotina</taxon>
        <taxon>Sordariomycetes</taxon>
        <taxon>Hypocreomycetidae</taxon>
        <taxon>Hypocreales</taxon>
        <taxon>Clavicipitaceae</taxon>
        <taxon>Moelleriella</taxon>
    </lineage>
</organism>
<evidence type="ECO:0000256" key="7">
    <source>
        <dbReference type="SAM" id="MobiDB-lite"/>
    </source>
</evidence>
<comment type="subcellular location">
    <subcellularLocation>
        <location evidence="1">Nucleus inner membrane</location>
        <topology evidence="1">Multi-pass membrane protein</topology>
    </subcellularLocation>
</comment>
<dbReference type="Gene3D" id="3.90.550.20">
    <property type="match status" value="1"/>
</dbReference>
<keyword evidence="6" id="KW-0539">Nucleus</keyword>
<dbReference type="Proteomes" id="UP000078544">
    <property type="component" value="Unassembled WGS sequence"/>
</dbReference>
<comment type="caution">
    <text evidence="10">The sequence shown here is derived from an EMBL/GenBank/DDBJ whole genome shotgun (WGS) entry which is preliminary data.</text>
</comment>
<evidence type="ECO:0000256" key="4">
    <source>
        <dbReference type="ARBA" id="ARBA00022989"/>
    </source>
</evidence>
<dbReference type="STRING" id="1081109.A0A168D4I2"/>
<dbReference type="InterPro" id="IPR007577">
    <property type="entry name" value="GlycoTrfase_DXD_sugar-bd_CS"/>
</dbReference>
<feature type="compositionally biased region" description="Low complexity" evidence="7">
    <location>
        <begin position="915"/>
        <end position="930"/>
    </location>
</feature>
<feature type="compositionally biased region" description="Basic and acidic residues" evidence="7">
    <location>
        <begin position="837"/>
        <end position="846"/>
    </location>
</feature>
<dbReference type="AlphaFoldDB" id="A0A168D4I2"/>
<feature type="compositionally biased region" description="Polar residues" evidence="7">
    <location>
        <begin position="697"/>
        <end position="707"/>
    </location>
</feature>
<dbReference type="GO" id="GO:0034992">
    <property type="term" value="C:microtubule organizing center attachment site"/>
    <property type="evidence" value="ECO:0007669"/>
    <property type="project" value="TreeGrafter"/>
</dbReference>